<keyword evidence="7" id="KW-1015">Disulfide bond</keyword>
<feature type="domain" description="Rieske" evidence="11">
    <location>
        <begin position="70"/>
        <end position="162"/>
    </location>
</feature>
<keyword evidence="3" id="KW-0001">2Fe-2S</keyword>
<dbReference type="GO" id="GO:0016020">
    <property type="term" value="C:membrane"/>
    <property type="evidence" value="ECO:0007669"/>
    <property type="project" value="InterPro"/>
</dbReference>
<proteinExistence type="predicted"/>
<dbReference type="InterPro" id="IPR036922">
    <property type="entry name" value="Rieske_2Fe-2S_sf"/>
</dbReference>
<dbReference type="PRINTS" id="PR00162">
    <property type="entry name" value="RIESKE"/>
</dbReference>
<dbReference type="OrthoDB" id="25106at2"/>
<evidence type="ECO:0000256" key="8">
    <source>
        <dbReference type="ARBA" id="ARBA00029586"/>
    </source>
</evidence>
<dbReference type="Gene3D" id="2.102.10.10">
    <property type="entry name" value="Rieske [2Fe-2S] iron-sulphur domain"/>
    <property type="match status" value="1"/>
</dbReference>
<dbReference type="SUPFAM" id="SSF50022">
    <property type="entry name" value="ISP domain"/>
    <property type="match status" value="1"/>
</dbReference>
<protein>
    <recommendedName>
        <fullName evidence="2">Cytochrome bc1 complex Rieske iron-sulfur subunit</fullName>
    </recommendedName>
    <alternativeName>
        <fullName evidence="8">Cytochrome bc1 reductase complex subunit QcrA</fullName>
    </alternativeName>
</protein>
<keyword evidence="4" id="KW-0479">Metal-binding</keyword>
<evidence type="ECO:0000313" key="13">
    <source>
        <dbReference type="Proteomes" id="UP000008363"/>
    </source>
</evidence>
<dbReference type="InterPro" id="IPR005805">
    <property type="entry name" value="Rieske_Fe-S_prot_C"/>
</dbReference>
<comment type="caution">
    <text evidence="12">The sequence shown here is derived from an EMBL/GenBank/DDBJ whole genome shotgun (WGS) entry which is preliminary data.</text>
</comment>
<name>K6X4A7_9ACTN</name>
<feature type="compositionally biased region" description="Low complexity" evidence="10">
    <location>
        <begin position="1"/>
        <end position="17"/>
    </location>
</feature>
<comment type="function">
    <text evidence="1">Iron-sulfur subunit of the cytochrome bc1 complex, an essential component of the respiratory electron transport chain required for ATP synthesis. The bc1 complex catalyzes the oxidation of menaquinol and the reduction of cytochrome c in the respiratory chain. The bc1 complex operates through a Q-cycle mechanism that couples electron transfer to generation of the proton gradient that drives ATP synthesis.</text>
</comment>
<evidence type="ECO:0000256" key="2">
    <source>
        <dbReference type="ARBA" id="ARBA00015816"/>
    </source>
</evidence>
<dbReference type="PANTHER" id="PTHR10134">
    <property type="entry name" value="CYTOCHROME B-C1 COMPLEX SUBUNIT RIESKE, MITOCHONDRIAL"/>
    <property type="match status" value="1"/>
</dbReference>
<evidence type="ECO:0000256" key="9">
    <source>
        <dbReference type="ARBA" id="ARBA00034078"/>
    </source>
</evidence>
<feature type="region of interest" description="Disordered" evidence="10">
    <location>
        <begin position="48"/>
        <end position="76"/>
    </location>
</feature>
<evidence type="ECO:0000256" key="5">
    <source>
        <dbReference type="ARBA" id="ARBA00023004"/>
    </source>
</evidence>
<evidence type="ECO:0000256" key="6">
    <source>
        <dbReference type="ARBA" id="ARBA00023014"/>
    </source>
</evidence>
<dbReference type="InterPro" id="IPR017941">
    <property type="entry name" value="Rieske_2Fe-2S"/>
</dbReference>
<accession>K6X4A7</accession>
<dbReference type="Pfam" id="PF00355">
    <property type="entry name" value="Rieske"/>
    <property type="match status" value="1"/>
</dbReference>
<evidence type="ECO:0000259" key="11">
    <source>
        <dbReference type="PROSITE" id="PS51296"/>
    </source>
</evidence>
<gene>
    <name evidence="12" type="ORF">GORHZ_233_00510</name>
</gene>
<dbReference type="InterPro" id="IPR006311">
    <property type="entry name" value="TAT_signal"/>
</dbReference>
<sequence length="163" mass="16032">MTTQSHPSATSSSATTPDGEPAGGINRRRVLGGAAVAVAGAAALAACGSDDNSSSSEGTTDASMTNTASGALTDTASVPVGGGVIIEAEKVVVTQPTAGNFKAFSAICTHKGCTVSDVTDGEIICPCHGSKFSVTDGSVINGPATKPLPEEQIMVHDGQVMPA</sequence>
<evidence type="ECO:0000256" key="1">
    <source>
        <dbReference type="ARBA" id="ARBA00002494"/>
    </source>
</evidence>
<dbReference type="InterPro" id="IPR014349">
    <property type="entry name" value="Rieske_Fe-S_prot"/>
</dbReference>
<dbReference type="RefSeq" id="WP_006339076.1">
    <property type="nucleotide sequence ID" value="NZ_BAHC01000233.1"/>
</dbReference>
<dbReference type="PROSITE" id="PS51296">
    <property type="entry name" value="RIESKE"/>
    <property type="match status" value="1"/>
</dbReference>
<dbReference type="GO" id="GO:0004497">
    <property type="term" value="F:monooxygenase activity"/>
    <property type="evidence" value="ECO:0007669"/>
    <property type="project" value="UniProtKB-ARBA"/>
</dbReference>
<dbReference type="GO" id="GO:0046872">
    <property type="term" value="F:metal ion binding"/>
    <property type="evidence" value="ECO:0007669"/>
    <property type="project" value="UniProtKB-KW"/>
</dbReference>
<keyword evidence="5" id="KW-0408">Iron</keyword>
<dbReference type="CDD" id="cd03467">
    <property type="entry name" value="Rieske"/>
    <property type="match status" value="1"/>
</dbReference>
<evidence type="ECO:0000256" key="3">
    <source>
        <dbReference type="ARBA" id="ARBA00022714"/>
    </source>
</evidence>
<organism evidence="12 13">
    <name type="scientific">Gordonia rhizosphera NBRC 16068</name>
    <dbReference type="NCBI Taxonomy" id="1108045"/>
    <lineage>
        <taxon>Bacteria</taxon>
        <taxon>Bacillati</taxon>
        <taxon>Actinomycetota</taxon>
        <taxon>Actinomycetes</taxon>
        <taxon>Mycobacteriales</taxon>
        <taxon>Gordoniaceae</taxon>
        <taxon>Gordonia</taxon>
    </lineage>
</organism>
<reference evidence="12 13" key="1">
    <citation type="submission" date="2012-08" db="EMBL/GenBank/DDBJ databases">
        <title>Whole genome shotgun sequence of Gordonia rhizosphera NBRC 16068.</title>
        <authorList>
            <person name="Takarada H."/>
            <person name="Isaki S."/>
            <person name="Hosoyama A."/>
            <person name="Tsuchikane K."/>
            <person name="Katsumata H."/>
            <person name="Baba S."/>
            <person name="Ohji S."/>
            <person name="Yamazaki S."/>
            <person name="Fujita N."/>
        </authorList>
    </citation>
    <scope>NUCLEOTIDE SEQUENCE [LARGE SCALE GENOMIC DNA]</scope>
    <source>
        <strain evidence="12 13">NBRC 16068</strain>
    </source>
</reference>
<evidence type="ECO:0000256" key="7">
    <source>
        <dbReference type="ARBA" id="ARBA00023157"/>
    </source>
</evidence>
<dbReference type="STRING" id="1108045.GORHZ_233_00510"/>
<comment type="cofactor">
    <cofactor evidence="9">
        <name>[2Fe-2S] cluster</name>
        <dbReference type="ChEBI" id="CHEBI:190135"/>
    </cofactor>
</comment>
<feature type="compositionally biased region" description="Polar residues" evidence="10">
    <location>
        <begin position="50"/>
        <end position="76"/>
    </location>
</feature>
<dbReference type="GO" id="GO:0016705">
    <property type="term" value="F:oxidoreductase activity, acting on paired donors, with incorporation or reduction of molecular oxygen"/>
    <property type="evidence" value="ECO:0007669"/>
    <property type="project" value="UniProtKB-ARBA"/>
</dbReference>
<evidence type="ECO:0000313" key="12">
    <source>
        <dbReference type="EMBL" id="GAB93639.1"/>
    </source>
</evidence>
<keyword evidence="6" id="KW-0411">Iron-sulfur</keyword>
<dbReference type="FunFam" id="2.102.10.10:FF:000016">
    <property type="entry name" value="Nitrite reductase/ring-hydroxylating ferredoxin subunit"/>
    <property type="match status" value="1"/>
</dbReference>
<keyword evidence="13" id="KW-1185">Reference proteome</keyword>
<evidence type="ECO:0000256" key="10">
    <source>
        <dbReference type="SAM" id="MobiDB-lite"/>
    </source>
</evidence>
<dbReference type="EMBL" id="BAHC01000233">
    <property type="protein sequence ID" value="GAB93639.1"/>
    <property type="molecule type" value="Genomic_DNA"/>
</dbReference>
<feature type="region of interest" description="Disordered" evidence="10">
    <location>
        <begin position="1"/>
        <end position="27"/>
    </location>
</feature>
<evidence type="ECO:0000256" key="4">
    <source>
        <dbReference type="ARBA" id="ARBA00022723"/>
    </source>
</evidence>
<dbReference type="AlphaFoldDB" id="K6X4A7"/>
<dbReference type="Proteomes" id="UP000008363">
    <property type="component" value="Unassembled WGS sequence"/>
</dbReference>
<dbReference type="GO" id="GO:0051537">
    <property type="term" value="F:2 iron, 2 sulfur cluster binding"/>
    <property type="evidence" value="ECO:0007669"/>
    <property type="project" value="UniProtKB-KW"/>
</dbReference>
<dbReference type="eggNOG" id="COG2146">
    <property type="taxonomic scope" value="Bacteria"/>
</dbReference>
<dbReference type="PROSITE" id="PS51318">
    <property type="entry name" value="TAT"/>
    <property type="match status" value="1"/>
</dbReference>